<dbReference type="EMBL" id="BKCJ010458614">
    <property type="protein sequence ID" value="GFA63166.1"/>
    <property type="molecule type" value="Genomic_DNA"/>
</dbReference>
<dbReference type="AlphaFoldDB" id="A0A699K088"/>
<sequence>MLQKSIVSLFDASTNKALQVAEDPPCLQSLLNGEHERLALIHRATTELVYLGKTQHHLNPVFIPNHDSPRRIDDGVVMLVLEARGIPLRIVVFGTTSERYHTLPQYRICTPLQSKTDLAPFSLAQHHDSMPPSSLRWIVQELVAFFHLVLKMNHIRMKDFNDFKCGAFQVLRFKEEVNSWTPELMPSYSLGRAHQMTESSKQVPEWQVVLLQKGAISSSIYRSAGVNEIDDLSLIGGGGGIWDDPEALGAPEALDSPAGGGGGELQTATCGLYEICRIRFPICVGEGSLSCQLPFIDTLHHHGLCGALLLSL</sequence>
<proteinExistence type="predicted"/>
<organism evidence="1">
    <name type="scientific">Tanacetum cinerariifolium</name>
    <name type="common">Dalmatian daisy</name>
    <name type="synonym">Chrysanthemum cinerariifolium</name>
    <dbReference type="NCBI Taxonomy" id="118510"/>
    <lineage>
        <taxon>Eukaryota</taxon>
        <taxon>Viridiplantae</taxon>
        <taxon>Streptophyta</taxon>
        <taxon>Embryophyta</taxon>
        <taxon>Tracheophyta</taxon>
        <taxon>Spermatophyta</taxon>
        <taxon>Magnoliopsida</taxon>
        <taxon>eudicotyledons</taxon>
        <taxon>Gunneridae</taxon>
        <taxon>Pentapetalae</taxon>
        <taxon>asterids</taxon>
        <taxon>campanulids</taxon>
        <taxon>Asterales</taxon>
        <taxon>Asteraceae</taxon>
        <taxon>Asteroideae</taxon>
        <taxon>Anthemideae</taxon>
        <taxon>Anthemidinae</taxon>
        <taxon>Tanacetum</taxon>
    </lineage>
</organism>
<accession>A0A699K088</accession>
<comment type="caution">
    <text evidence="1">The sequence shown here is derived from an EMBL/GenBank/DDBJ whole genome shotgun (WGS) entry which is preliminary data.</text>
</comment>
<name>A0A699K088_TANCI</name>
<gene>
    <name evidence="1" type="ORF">Tci_635138</name>
</gene>
<reference evidence="1" key="1">
    <citation type="journal article" date="2019" name="Sci. Rep.">
        <title>Draft genome of Tanacetum cinerariifolium, the natural source of mosquito coil.</title>
        <authorList>
            <person name="Yamashiro T."/>
            <person name="Shiraishi A."/>
            <person name="Satake H."/>
            <person name="Nakayama K."/>
        </authorList>
    </citation>
    <scope>NUCLEOTIDE SEQUENCE</scope>
</reference>
<evidence type="ECO:0000313" key="1">
    <source>
        <dbReference type="EMBL" id="GFA63166.1"/>
    </source>
</evidence>
<protein>
    <submittedName>
        <fullName evidence="1">Uncharacterized protein</fullName>
    </submittedName>
</protein>